<evidence type="ECO:0000256" key="6">
    <source>
        <dbReference type="ARBA" id="ARBA00023128"/>
    </source>
</evidence>
<gene>
    <name evidence="9" type="ORF">IE81DRAFT_319433</name>
</gene>
<organism evidence="9 10">
    <name type="scientific">Ceraceosorus guamensis</name>
    <dbReference type="NCBI Taxonomy" id="1522189"/>
    <lineage>
        <taxon>Eukaryota</taxon>
        <taxon>Fungi</taxon>
        <taxon>Dikarya</taxon>
        <taxon>Basidiomycota</taxon>
        <taxon>Ustilaginomycotina</taxon>
        <taxon>Exobasidiomycetes</taxon>
        <taxon>Ceraceosorales</taxon>
        <taxon>Ceraceosoraceae</taxon>
        <taxon>Ceraceosorus</taxon>
    </lineage>
</organism>
<dbReference type="Pfam" id="PF02636">
    <property type="entry name" value="Methyltransf_28"/>
    <property type="match status" value="1"/>
</dbReference>
<feature type="compositionally biased region" description="Basic and acidic residues" evidence="8">
    <location>
        <begin position="294"/>
        <end position="326"/>
    </location>
</feature>
<dbReference type="GO" id="GO:0035243">
    <property type="term" value="F:protein-arginine omega-N symmetric methyltransferase activity"/>
    <property type="evidence" value="ECO:0007669"/>
    <property type="project" value="UniProtKB-EC"/>
</dbReference>
<dbReference type="InterPro" id="IPR038375">
    <property type="entry name" value="NDUFAF7_sf"/>
</dbReference>
<dbReference type="Gene3D" id="3.40.50.12710">
    <property type="match status" value="1"/>
</dbReference>
<keyword evidence="5" id="KW-0808">Transferase</keyword>
<feature type="region of interest" description="Disordered" evidence="8">
    <location>
        <begin position="1"/>
        <end position="104"/>
    </location>
</feature>
<evidence type="ECO:0000256" key="2">
    <source>
        <dbReference type="ARBA" id="ARBA00005891"/>
    </source>
</evidence>
<dbReference type="InParanoid" id="A0A316WE50"/>
<evidence type="ECO:0000256" key="5">
    <source>
        <dbReference type="ARBA" id="ARBA00022679"/>
    </source>
</evidence>
<dbReference type="GeneID" id="37034592"/>
<feature type="compositionally biased region" description="Polar residues" evidence="8">
    <location>
        <begin position="43"/>
        <end position="64"/>
    </location>
</feature>
<keyword evidence="6" id="KW-0496">Mitochondrion</keyword>
<feature type="compositionally biased region" description="Low complexity" evidence="8">
    <location>
        <begin position="78"/>
        <end position="93"/>
    </location>
</feature>
<dbReference type="EC" id="2.1.1.320" evidence="3"/>
<evidence type="ECO:0000256" key="3">
    <source>
        <dbReference type="ARBA" id="ARBA00011935"/>
    </source>
</evidence>
<sequence length="706" mass="78843">MSSAVPMSSSGLAQMLRAQRPRLRIASRDVLCSQHGRRPAPCLTSSAPVRAASTSSDGQNSGPGQQHKEEQHRGITTSSGSNSNAKSKGSWASTMGKEEDPKWARHRSQFNVDPFAERPSADHYSFPLVDAQQLADRAANKDSPADNPRPRRVRMLARDFIDDSLYNPVYGYFSRHAVLLPDPSSAPSSGEVGAVSEQKGTGSSSSRSGFHFAEFSNDREFSAAVEARYLAFEVTLPLGPSSPSSRHAKFHPSSLSALGSSAAAAQLARARPRDQTQDKSSPKFRVGSAEDLEERQRRGREQVARQAQAERDRQLGIKKDHEESHEADVRAMAARQVWHTPTELFKPHYAQAVARYLCAEYKLTLYPYEDLVIYELGAGSGALAHDILAYLRDEEPDVFQRTRYVISEISERLSQQQKAKLKPFAGKVRVANQNFLEWKDPVLAPCFVIALEVLDNLTHDVVRYSTSTLQPYQGLVSIDATGDMEDLYEPVRDPLISRYLQLSRAVRGTAVPISAPRHLTSLPSSIRKVLSEHFPLYPNLTPPQYIPTGQLRLLDVLRSKFPQHRLIASDFHSLPDAIEGVDAPVVQTRLNGTMVPVTTFKVLQGFFDIFFPTNFQMLRDIYTRVMSDHFPSQPPQDQDAISHSAPTFRPDFFYSSARASRGRAQRVKILTHAQFLEQYAQVDQTRLRDGSNPLLGWYQNASWILT</sequence>
<reference evidence="9 10" key="1">
    <citation type="journal article" date="2018" name="Mol. Biol. Evol.">
        <title>Broad Genomic Sampling Reveals a Smut Pathogenic Ancestry of the Fungal Clade Ustilaginomycotina.</title>
        <authorList>
            <person name="Kijpornyongpan T."/>
            <person name="Mondo S.J."/>
            <person name="Barry K."/>
            <person name="Sandor L."/>
            <person name="Lee J."/>
            <person name="Lipzen A."/>
            <person name="Pangilinan J."/>
            <person name="LaButti K."/>
            <person name="Hainaut M."/>
            <person name="Henrissat B."/>
            <person name="Grigoriev I.V."/>
            <person name="Spatafora J.W."/>
            <person name="Aime M.C."/>
        </authorList>
    </citation>
    <scope>NUCLEOTIDE SEQUENCE [LARGE SCALE GENOMIC DNA]</scope>
    <source>
        <strain evidence="9 10">MCA 4658</strain>
    </source>
</reference>
<dbReference type="AlphaFoldDB" id="A0A316WE50"/>
<feature type="compositionally biased region" description="Basic and acidic residues" evidence="8">
    <location>
        <begin position="271"/>
        <end position="281"/>
    </location>
</feature>
<feature type="region of interest" description="Disordered" evidence="8">
    <location>
        <begin position="184"/>
        <end position="209"/>
    </location>
</feature>
<dbReference type="InterPro" id="IPR003788">
    <property type="entry name" value="NDUFAF7"/>
</dbReference>
<evidence type="ECO:0000256" key="7">
    <source>
        <dbReference type="ARBA" id="ARBA00048612"/>
    </source>
</evidence>
<dbReference type="PANTHER" id="PTHR12049">
    <property type="entry name" value="PROTEIN ARGININE METHYLTRANSFERASE NDUFAF7, MITOCHONDRIAL"/>
    <property type="match status" value="1"/>
</dbReference>
<evidence type="ECO:0000256" key="8">
    <source>
        <dbReference type="SAM" id="MobiDB-lite"/>
    </source>
</evidence>
<evidence type="ECO:0000313" key="9">
    <source>
        <dbReference type="EMBL" id="PWN46063.1"/>
    </source>
</evidence>
<feature type="compositionally biased region" description="Polar residues" evidence="8">
    <location>
        <begin position="1"/>
        <end position="12"/>
    </location>
</feature>
<dbReference type="GO" id="GO:0005739">
    <property type="term" value="C:mitochondrion"/>
    <property type="evidence" value="ECO:0007669"/>
    <property type="project" value="UniProtKB-SubCell"/>
</dbReference>
<keyword evidence="4" id="KW-0489">Methyltransferase</keyword>
<dbReference type="OrthoDB" id="17415at2759"/>
<dbReference type="InterPro" id="IPR029063">
    <property type="entry name" value="SAM-dependent_MTases_sf"/>
</dbReference>
<dbReference type="SUPFAM" id="SSF53335">
    <property type="entry name" value="S-adenosyl-L-methionine-dependent methyltransferases"/>
    <property type="match status" value="1"/>
</dbReference>
<comment type="catalytic activity">
    <reaction evidence="7">
        <text>L-arginyl-[protein] + 2 S-adenosyl-L-methionine = N(omega),N(omega)'-dimethyl-L-arginyl-[protein] + 2 S-adenosyl-L-homocysteine + 2 H(+)</text>
        <dbReference type="Rhea" id="RHEA:48108"/>
        <dbReference type="Rhea" id="RHEA-COMP:10532"/>
        <dbReference type="Rhea" id="RHEA-COMP:11992"/>
        <dbReference type="ChEBI" id="CHEBI:15378"/>
        <dbReference type="ChEBI" id="CHEBI:29965"/>
        <dbReference type="ChEBI" id="CHEBI:57856"/>
        <dbReference type="ChEBI" id="CHEBI:59789"/>
        <dbReference type="ChEBI" id="CHEBI:88221"/>
        <dbReference type="EC" id="2.1.1.320"/>
    </reaction>
</comment>
<protein>
    <recommendedName>
        <fullName evidence="3">type II protein arginine methyltransferase</fullName>
        <ecNumber evidence="3">2.1.1.320</ecNumber>
    </recommendedName>
</protein>
<dbReference type="Proteomes" id="UP000245783">
    <property type="component" value="Unassembled WGS sequence"/>
</dbReference>
<evidence type="ECO:0000256" key="1">
    <source>
        <dbReference type="ARBA" id="ARBA00004173"/>
    </source>
</evidence>
<comment type="subcellular location">
    <subcellularLocation>
        <location evidence="1">Mitochondrion</location>
    </subcellularLocation>
</comment>
<dbReference type="GO" id="GO:0032259">
    <property type="term" value="P:methylation"/>
    <property type="evidence" value="ECO:0007669"/>
    <property type="project" value="UniProtKB-KW"/>
</dbReference>
<keyword evidence="10" id="KW-1185">Reference proteome</keyword>
<feature type="region of interest" description="Disordered" evidence="8">
    <location>
        <begin position="261"/>
        <end position="326"/>
    </location>
</feature>
<feature type="compositionally biased region" description="Polar residues" evidence="8">
    <location>
        <begin position="198"/>
        <end position="208"/>
    </location>
</feature>
<evidence type="ECO:0000313" key="10">
    <source>
        <dbReference type="Proteomes" id="UP000245783"/>
    </source>
</evidence>
<accession>A0A316WE50</accession>
<dbReference type="RefSeq" id="XP_025373223.1">
    <property type="nucleotide sequence ID" value="XM_025512722.1"/>
</dbReference>
<dbReference type="STRING" id="1522189.A0A316WE50"/>
<proteinExistence type="inferred from homology"/>
<name>A0A316WE50_9BASI</name>
<evidence type="ECO:0000256" key="4">
    <source>
        <dbReference type="ARBA" id="ARBA00022603"/>
    </source>
</evidence>
<dbReference type="PANTHER" id="PTHR12049:SF5">
    <property type="entry name" value="PROTEIN ARGININE METHYLTRANSFERASE NDUFAF7 HOMOLOG, MITOCHONDRIAL"/>
    <property type="match status" value="1"/>
</dbReference>
<comment type="similarity">
    <text evidence="2">Belongs to the NDUFAF7 family.</text>
</comment>
<dbReference type="EMBL" id="KZ819352">
    <property type="protein sequence ID" value="PWN46063.1"/>
    <property type="molecule type" value="Genomic_DNA"/>
</dbReference>